<reference evidence="2 3" key="1">
    <citation type="submission" date="2020-07" db="EMBL/GenBank/DDBJ databases">
        <authorList>
            <person name="Feng X."/>
        </authorList>
    </citation>
    <scope>NUCLEOTIDE SEQUENCE [LARGE SCALE GENOMIC DNA]</scope>
    <source>
        <strain evidence="2 3">JCM31066</strain>
    </source>
</reference>
<dbReference type="SUPFAM" id="SSF53098">
    <property type="entry name" value="Ribonuclease H-like"/>
    <property type="match status" value="1"/>
</dbReference>
<comment type="caution">
    <text evidence="2">The sequence shown here is derived from an EMBL/GenBank/DDBJ whole genome shotgun (WGS) entry which is preliminary data.</text>
</comment>
<sequence>MRAVMSELISAYGSPEHIRSDNGSELIEKSLRSWYADEGIKTLYIEPGSPWQNGYIESFNGRLRDECLNREWFYTLTEARVVIEDWRWKYNNIRPHRSLGLLTPLEFAAK</sequence>
<dbReference type="AlphaFoldDB" id="A0A842HKD1"/>
<dbReference type="Proteomes" id="UP000546464">
    <property type="component" value="Unassembled WGS sequence"/>
</dbReference>
<gene>
    <name evidence="2" type="ORF">H5P28_16855</name>
</gene>
<dbReference type="PANTHER" id="PTHR47515:SF1">
    <property type="entry name" value="BLR2054 PROTEIN"/>
    <property type="match status" value="1"/>
</dbReference>
<dbReference type="PROSITE" id="PS50994">
    <property type="entry name" value="INTEGRASE"/>
    <property type="match status" value="1"/>
</dbReference>
<accession>A0A842HKD1</accession>
<dbReference type="PANTHER" id="PTHR47515">
    <property type="entry name" value="LOW CALCIUM RESPONSE LOCUS PROTEIN T"/>
    <property type="match status" value="1"/>
</dbReference>
<dbReference type="GO" id="GO:0003676">
    <property type="term" value="F:nucleic acid binding"/>
    <property type="evidence" value="ECO:0007669"/>
    <property type="project" value="InterPro"/>
</dbReference>
<dbReference type="EMBL" id="JACHVB010000058">
    <property type="protein sequence ID" value="MBC2595937.1"/>
    <property type="molecule type" value="Genomic_DNA"/>
</dbReference>
<name>A0A842HKD1_9BACT</name>
<organism evidence="2 3">
    <name type="scientific">Ruficoccus amylovorans</name>
    <dbReference type="NCBI Taxonomy" id="1804625"/>
    <lineage>
        <taxon>Bacteria</taxon>
        <taxon>Pseudomonadati</taxon>
        <taxon>Verrucomicrobiota</taxon>
        <taxon>Opitutia</taxon>
        <taxon>Puniceicoccales</taxon>
        <taxon>Cerasicoccaceae</taxon>
        <taxon>Ruficoccus</taxon>
    </lineage>
</organism>
<keyword evidence="3" id="KW-1185">Reference proteome</keyword>
<protein>
    <submittedName>
        <fullName evidence="2">Transposase family protein</fullName>
    </submittedName>
</protein>
<feature type="domain" description="Integrase catalytic" evidence="1">
    <location>
        <begin position="1"/>
        <end position="110"/>
    </location>
</feature>
<dbReference type="Gene3D" id="3.30.420.10">
    <property type="entry name" value="Ribonuclease H-like superfamily/Ribonuclease H"/>
    <property type="match status" value="1"/>
</dbReference>
<dbReference type="InterPro" id="IPR036397">
    <property type="entry name" value="RNaseH_sf"/>
</dbReference>
<evidence type="ECO:0000259" key="1">
    <source>
        <dbReference type="PROSITE" id="PS50994"/>
    </source>
</evidence>
<proteinExistence type="predicted"/>
<dbReference type="Pfam" id="PF13683">
    <property type="entry name" value="rve_3"/>
    <property type="match status" value="1"/>
</dbReference>
<dbReference type="GO" id="GO:0015074">
    <property type="term" value="P:DNA integration"/>
    <property type="evidence" value="ECO:0007669"/>
    <property type="project" value="InterPro"/>
</dbReference>
<evidence type="ECO:0000313" key="2">
    <source>
        <dbReference type="EMBL" id="MBC2595937.1"/>
    </source>
</evidence>
<evidence type="ECO:0000313" key="3">
    <source>
        <dbReference type="Proteomes" id="UP000546464"/>
    </source>
</evidence>
<dbReference type="InterPro" id="IPR012337">
    <property type="entry name" value="RNaseH-like_sf"/>
</dbReference>
<dbReference type="InterPro" id="IPR001584">
    <property type="entry name" value="Integrase_cat-core"/>
</dbReference>